<organism evidence="1 2">
    <name type="scientific">Nitzschia inconspicua</name>
    <dbReference type="NCBI Taxonomy" id="303405"/>
    <lineage>
        <taxon>Eukaryota</taxon>
        <taxon>Sar</taxon>
        <taxon>Stramenopiles</taxon>
        <taxon>Ochrophyta</taxon>
        <taxon>Bacillariophyta</taxon>
        <taxon>Bacillariophyceae</taxon>
        <taxon>Bacillariophycidae</taxon>
        <taxon>Bacillariales</taxon>
        <taxon>Bacillariaceae</taxon>
        <taxon>Nitzschia</taxon>
    </lineage>
</organism>
<comment type="caution">
    <text evidence="1">The sequence shown here is derived from an EMBL/GenBank/DDBJ whole genome shotgun (WGS) entry which is preliminary data.</text>
</comment>
<accession>A0A9K3PU10</accession>
<evidence type="ECO:0000313" key="2">
    <source>
        <dbReference type="Proteomes" id="UP000693970"/>
    </source>
</evidence>
<reference evidence="1" key="2">
    <citation type="submission" date="2021-04" db="EMBL/GenBank/DDBJ databases">
        <authorList>
            <person name="Podell S."/>
        </authorList>
    </citation>
    <scope>NUCLEOTIDE SEQUENCE</scope>
    <source>
        <strain evidence="1">Hildebrandi</strain>
    </source>
</reference>
<dbReference type="AlphaFoldDB" id="A0A9K3PU10"/>
<proteinExistence type="predicted"/>
<gene>
    <name evidence="1" type="ORF">IV203_034825</name>
</gene>
<sequence>MPPDPFTGIPADIQAFRDGWTEITDHGHPYEVVLARDFSDDYLAQRICGTFQNMGAKVTSSLVSLGKEVSRASILELLLGDVAIVRLEQFTTEMLVKRNFPPLVPVSESTIVKAELARKKHGSFVNCSYGDAVFNDCVPAANRYQVLHQALVTGFQHGVFVVCKLEEGQGSIVQIVVIKISTEQRDEYAENLCKVVNPLLGWLHSEDVIARGILIDSDFQDWVTDPQRTILKTRAKLYYGHLKLITTEEEDLRPTKPVSIYKHSTQYRYNKHKPGLDKNTEISDRVAFHTTGPFEAKYVFRMLDAVMVNAWRAY</sequence>
<reference evidence="1" key="1">
    <citation type="journal article" date="2021" name="Sci. Rep.">
        <title>Diploid genomic architecture of Nitzschia inconspicua, an elite biomass production diatom.</title>
        <authorList>
            <person name="Oliver A."/>
            <person name="Podell S."/>
            <person name="Pinowska A."/>
            <person name="Traller J.C."/>
            <person name="Smith S.R."/>
            <person name="McClure R."/>
            <person name="Beliaev A."/>
            <person name="Bohutskyi P."/>
            <person name="Hill E.A."/>
            <person name="Rabines A."/>
            <person name="Zheng H."/>
            <person name="Allen L.Z."/>
            <person name="Kuo A."/>
            <person name="Grigoriev I.V."/>
            <person name="Allen A.E."/>
            <person name="Hazlebeck D."/>
            <person name="Allen E.E."/>
        </authorList>
    </citation>
    <scope>NUCLEOTIDE SEQUENCE</scope>
    <source>
        <strain evidence="1">Hildebrandi</strain>
    </source>
</reference>
<evidence type="ECO:0000313" key="1">
    <source>
        <dbReference type="EMBL" id="KAG7359727.1"/>
    </source>
</evidence>
<dbReference type="OrthoDB" id="53708at2759"/>
<keyword evidence="2" id="KW-1185">Reference proteome</keyword>
<dbReference type="Proteomes" id="UP000693970">
    <property type="component" value="Unassembled WGS sequence"/>
</dbReference>
<name>A0A9K3PU10_9STRA</name>
<protein>
    <submittedName>
        <fullName evidence="1">Uncharacterized protein</fullName>
    </submittedName>
</protein>
<dbReference type="EMBL" id="JAGRRH010000013">
    <property type="protein sequence ID" value="KAG7359727.1"/>
    <property type="molecule type" value="Genomic_DNA"/>
</dbReference>